<keyword evidence="1" id="KW-0472">Membrane</keyword>
<evidence type="ECO:0000256" key="1">
    <source>
        <dbReference type="SAM" id="Phobius"/>
    </source>
</evidence>
<feature type="transmembrane region" description="Helical" evidence="1">
    <location>
        <begin position="6"/>
        <end position="30"/>
    </location>
</feature>
<protein>
    <submittedName>
        <fullName evidence="2">AzlD domain-containing protein</fullName>
    </submittedName>
</protein>
<feature type="transmembrane region" description="Helical" evidence="1">
    <location>
        <begin position="42"/>
        <end position="62"/>
    </location>
</feature>
<dbReference type="AlphaFoldDB" id="A0A2N6CWY4"/>
<keyword evidence="1" id="KW-0812">Transmembrane</keyword>
<dbReference type="EMBL" id="PKUN01000010">
    <property type="protein sequence ID" value="PLX61779.1"/>
    <property type="molecule type" value="Genomic_DNA"/>
</dbReference>
<gene>
    <name evidence="2" type="ORF">C0630_09595</name>
</gene>
<organism evidence="2 3">
    <name type="scientific">Sedimenticola selenatireducens</name>
    <dbReference type="NCBI Taxonomy" id="191960"/>
    <lineage>
        <taxon>Bacteria</taxon>
        <taxon>Pseudomonadati</taxon>
        <taxon>Pseudomonadota</taxon>
        <taxon>Gammaproteobacteria</taxon>
        <taxon>Chromatiales</taxon>
        <taxon>Sedimenticolaceae</taxon>
        <taxon>Sedimenticola</taxon>
    </lineage>
</organism>
<evidence type="ECO:0000313" key="3">
    <source>
        <dbReference type="Proteomes" id="UP000235015"/>
    </source>
</evidence>
<dbReference type="InterPro" id="IPR008407">
    <property type="entry name" value="Brnchd-chn_aa_trnsp_AzlD"/>
</dbReference>
<reference evidence="2 3" key="1">
    <citation type="submission" date="2017-11" db="EMBL/GenBank/DDBJ databases">
        <title>Genome-resolved metagenomics identifies genetic mobility, metabolic interactions, and unexpected diversity in perchlorate-reducing communities.</title>
        <authorList>
            <person name="Barnum T.P."/>
            <person name="Figueroa I.A."/>
            <person name="Carlstrom C.I."/>
            <person name="Lucas L.N."/>
            <person name="Engelbrektson A.L."/>
            <person name="Coates J.D."/>
        </authorList>
    </citation>
    <scope>NUCLEOTIDE SEQUENCE [LARGE SCALE GENOMIC DNA]</scope>
    <source>
        <strain evidence="2">BM301</strain>
    </source>
</reference>
<sequence length="111" mass="11730">MSPDSGTIWIVIIGLGIGTYLIRFSFLGLIGGRPLPEWLLRHLRYVAVGVLPALITPLVIWPHATGGQPEPSRLLAALAVLVVGVWSNNVIGAIAGGMATLYGVQFIIGSM</sequence>
<dbReference type="RefSeq" id="WP_273439103.1">
    <property type="nucleotide sequence ID" value="NZ_PKUN01000010.1"/>
</dbReference>
<name>A0A2N6CWY4_9GAMM</name>
<comment type="caution">
    <text evidence="2">The sequence shown here is derived from an EMBL/GenBank/DDBJ whole genome shotgun (WGS) entry which is preliminary data.</text>
</comment>
<evidence type="ECO:0000313" key="2">
    <source>
        <dbReference type="EMBL" id="PLX61779.1"/>
    </source>
</evidence>
<dbReference type="Pfam" id="PF05437">
    <property type="entry name" value="AzlD"/>
    <property type="match status" value="1"/>
</dbReference>
<dbReference type="Proteomes" id="UP000235015">
    <property type="component" value="Unassembled WGS sequence"/>
</dbReference>
<proteinExistence type="predicted"/>
<keyword evidence="1" id="KW-1133">Transmembrane helix</keyword>
<accession>A0A2N6CWY4</accession>
<dbReference type="STRING" id="1111735.GCA_000428045_03732"/>
<feature type="transmembrane region" description="Helical" evidence="1">
    <location>
        <begin position="74"/>
        <end position="104"/>
    </location>
</feature>